<organism evidence="1 2">
    <name type="scientific">Streblomastix strix</name>
    <dbReference type="NCBI Taxonomy" id="222440"/>
    <lineage>
        <taxon>Eukaryota</taxon>
        <taxon>Metamonada</taxon>
        <taxon>Preaxostyla</taxon>
        <taxon>Oxymonadida</taxon>
        <taxon>Streblomastigidae</taxon>
        <taxon>Streblomastix</taxon>
    </lineage>
</organism>
<dbReference type="EMBL" id="SNRW01000057">
    <property type="protein sequence ID" value="KAA6403812.1"/>
    <property type="molecule type" value="Genomic_DNA"/>
</dbReference>
<dbReference type="Proteomes" id="UP000324800">
    <property type="component" value="Unassembled WGS sequence"/>
</dbReference>
<sequence>MLRQHAIQIFRKCQSIDRSTNNTNPSSLYGRSGAVLINMAIGQNTAKVSNQVFDKSVTFVHCVFQENVGAFGGAIAFGSLTSSYTQSPLPTLQPFVTFDTCMFLHNQAVAFASSKGNDILFLDKRISELILPSSANGNALNTPKESIATKYENDIPSNSQLLFPSGFHLCSSNSNAPLIAILGQPGAGVIYDTIIFTRINTQLIDLIQNNAFEALINNWTQLGYAVNTTLDLDKGLFYENSLNLEDIAYSYNIQRLRIHYIG</sequence>
<proteinExistence type="predicted"/>
<comment type="caution">
    <text evidence="1">The sequence shown here is derived from an EMBL/GenBank/DDBJ whole genome shotgun (WGS) entry which is preliminary data.</text>
</comment>
<protein>
    <submittedName>
        <fullName evidence="1">Uncharacterized protein</fullName>
    </submittedName>
</protein>
<reference evidence="1 2" key="1">
    <citation type="submission" date="2019-03" db="EMBL/GenBank/DDBJ databases">
        <title>Single cell metagenomics reveals metabolic interactions within the superorganism composed of flagellate Streblomastix strix and complex community of Bacteroidetes bacteria on its surface.</title>
        <authorList>
            <person name="Treitli S.C."/>
            <person name="Kolisko M."/>
            <person name="Husnik F."/>
            <person name="Keeling P."/>
            <person name="Hampl V."/>
        </authorList>
    </citation>
    <scope>NUCLEOTIDE SEQUENCE [LARGE SCALE GENOMIC DNA]</scope>
    <source>
        <strain evidence="1">ST1C</strain>
    </source>
</reference>
<dbReference type="AlphaFoldDB" id="A0A5J4XA70"/>
<evidence type="ECO:0000313" key="1">
    <source>
        <dbReference type="EMBL" id="KAA6403812.1"/>
    </source>
</evidence>
<accession>A0A5J4XA70</accession>
<name>A0A5J4XA70_9EUKA</name>
<evidence type="ECO:0000313" key="2">
    <source>
        <dbReference type="Proteomes" id="UP000324800"/>
    </source>
</evidence>
<gene>
    <name evidence="1" type="ORF">EZS28_000662</name>
</gene>